<gene>
    <name evidence="1" type="ORF">BaRGS_00007603</name>
</gene>
<proteinExistence type="predicted"/>
<evidence type="ECO:0000313" key="1">
    <source>
        <dbReference type="EMBL" id="KAK7501118.1"/>
    </source>
</evidence>
<dbReference type="Proteomes" id="UP001519460">
    <property type="component" value="Unassembled WGS sequence"/>
</dbReference>
<accession>A0ABD0LPG7</accession>
<evidence type="ECO:0000313" key="2">
    <source>
        <dbReference type="Proteomes" id="UP001519460"/>
    </source>
</evidence>
<keyword evidence="2" id="KW-1185">Reference proteome</keyword>
<sequence>MSAAIIHLNLPGALEVLLRGNHLIVMSRERMRRKRPFRLREAFVHAIWGD</sequence>
<reference evidence="1 2" key="1">
    <citation type="journal article" date="2023" name="Sci. Data">
        <title>Genome assembly of the Korean intertidal mud-creeper Batillaria attramentaria.</title>
        <authorList>
            <person name="Patra A.K."/>
            <person name="Ho P.T."/>
            <person name="Jun S."/>
            <person name="Lee S.J."/>
            <person name="Kim Y."/>
            <person name="Won Y.J."/>
        </authorList>
    </citation>
    <scope>NUCLEOTIDE SEQUENCE [LARGE SCALE GENOMIC DNA]</scope>
    <source>
        <strain evidence="1">Wonlab-2016</strain>
    </source>
</reference>
<protein>
    <submittedName>
        <fullName evidence="1">Uncharacterized protein</fullName>
    </submittedName>
</protein>
<comment type="caution">
    <text evidence="1">The sequence shown here is derived from an EMBL/GenBank/DDBJ whole genome shotgun (WGS) entry which is preliminary data.</text>
</comment>
<dbReference type="EMBL" id="JACVVK020000033">
    <property type="protein sequence ID" value="KAK7501118.1"/>
    <property type="molecule type" value="Genomic_DNA"/>
</dbReference>
<feature type="non-terminal residue" evidence="1">
    <location>
        <position position="50"/>
    </location>
</feature>
<dbReference type="AlphaFoldDB" id="A0ABD0LPG7"/>
<organism evidence="1 2">
    <name type="scientific">Batillaria attramentaria</name>
    <dbReference type="NCBI Taxonomy" id="370345"/>
    <lineage>
        <taxon>Eukaryota</taxon>
        <taxon>Metazoa</taxon>
        <taxon>Spiralia</taxon>
        <taxon>Lophotrochozoa</taxon>
        <taxon>Mollusca</taxon>
        <taxon>Gastropoda</taxon>
        <taxon>Caenogastropoda</taxon>
        <taxon>Sorbeoconcha</taxon>
        <taxon>Cerithioidea</taxon>
        <taxon>Batillariidae</taxon>
        <taxon>Batillaria</taxon>
    </lineage>
</organism>
<name>A0ABD0LPG7_9CAEN</name>